<feature type="compositionally biased region" description="Basic and acidic residues" evidence="6">
    <location>
        <begin position="731"/>
        <end position="742"/>
    </location>
</feature>
<dbReference type="GO" id="GO:0010833">
    <property type="term" value="P:telomere maintenance via telomere lengthening"/>
    <property type="evidence" value="ECO:0007669"/>
    <property type="project" value="UniProtKB-UniRule"/>
</dbReference>
<feature type="compositionally biased region" description="Low complexity" evidence="6">
    <location>
        <begin position="743"/>
        <end position="752"/>
    </location>
</feature>
<dbReference type="InterPro" id="IPR039595">
    <property type="entry name" value="TE2IP/Rap1"/>
</dbReference>
<dbReference type="AlphaFoldDB" id="A0A1Y1VGR6"/>
<name>A0A1Y1VGR6_9FUNG</name>
<evidence type="ECO:0000256" key="2">
    <source>
        <dbReference type="ARBA" id="ARBA00022454"/>
    </source>
</evidence>
<evidence type="ECO:0000259" key="7">
    <source>
        <dbReference type="Pfam" id="PF08914"/>
    </source>
</evidence>
<dbReference type="InterPro" id="IPR009057">
    <property type="entry name" value="Homeodomain-like_sf"/>
</dbReference>
<keyword evidence="3 5" id="KW-0779">Telomere</keyword>
<evidence type="ECO:0000256" key="6">
    <source>
        <dbReference type="SAM" id="MobiDB-lite"/>
    </source>
</evidence>
<evidence type="ECO:0000256" key="3">
    <source>
        <dbReference type="ARBA" id="ARBA00022895"/>
    </source>
</evidence>
<keyword evidence="4 5" id="KW-0539">Nucleus</keyword>
<feature type="compositionally biased region" description="Basic and acidic residues" evidence="6">
    <location>
        <begin position="693"/>
        <end position="703"/>
    </location>
</feature>
<comment type="subunit">
    <text evidence="5">Homodimer.</text>
</comment>
<evidence type="ECO:0000256" key="4">
    <source>
        <dbReference type="ARBA" id="ARBA00023242"/>
    </source>
</evidence>
<dbReference type="GO" id="GO:0070187">
    <property type="term" value="C:shelterin complex"/>
    <property type="evidence" value="ECO:0007669"/>
    <property type="project" value="TreeGrafter"/>
</dbReference>
<feature type="domain" description="TERF2-interacting telomeric protein 1 Myb" evidence="7">
    <location>
        <begin position="125"/>
        <end position="177"/>
    </location>
</feature>
<comment type="caution">
    <text evidence="8">The sequence shown here is derived from an EMBL/GenBank/DDBJ whole genome shotgun (WGS) entry which is preliminary data.</text>
</comment>
<feature type="compositionally biased region" description="Low complexity" evidence="6">
    <location>
        <begin position="704"/>
        <end position="717"/>
    </location>
</feature>
<keyword evidence="2 5" id="KW-0158">Chromosome</keyword>
<dbReference type="CDD" id="cd11655">
    <property type="entry name" value="rap1_myb-like"/>
    <property type="match status" value="1"/>
</dbReference>
<evidence type="ECO:0000256" key="1">
    <source>
        <dbReference type="ARBA" id="ARBA00010467"/>
    </source>
</evidence>
<dbReference type="InterPro" id="IPR015010">
    <property type="entry name" value="TERF2IP_Myb"/>
</dbReference>
<accession>A0A1Y1VGR6</accession>
<reference evidence="8 9" key="2">
    <citation type="submission" date="2016-08" db="EMBL/GenBank/DDBJ databases">
        <title>Pervasive Adenine N6-methylation of Active Genes in Fungi.</title>
        <authorList>
            <consortium name="DOE Joint Genome Institute"/>
            <person name="Mondo S.J."/>
            <person name="Dannebaum R.O."/>
            <person name="Kuo R.C."/>
            <person name="Labutti K."/>
            <person name="Haridas S."/>
            <person name="Kuo A."/>
            <person name="Salamov A."/>
            <person name="Ahrendt S.R."/>
            <person name="Lipzen A."/>
            <person name="Sullivan W."/>
            <person name="Andreopoulos W.B."/>
            <person name="Clum A."/>
            <person name="Lindquist E."/>
            <person name="Daum C."/>
            <person name="Ramamoorthy G.K."/>
            <person name="Gryganskyi A."/>
            <person name="Culley D."/>
            <person name="Magnuson J.K."/>
            <person name="James T.Y."/>
            <person name="O'Malley M.A."/>
            <person name="Stajich J.E."/>
            <person name="Spatafora J.W."/>
            <person name="Visel A."/>
            <person name="Grigoriev I.V."/>
        </authorList>
    </citation>
    <scope>NUCLEOTIDE SEQUENCE [LARGE SCALE GENOMIC DNA]</scope>
    <source>
        <strain evidence="9">finn</strain>
    </source>
</reference>
<dbReference type="PANTHER" id="PTHR16466:SF6">
    <property type="entry name" value="TELOMERIC REPEAT-BINDING FACTOR 2-INTERACTING PROTEIN 1"/>
    <property type="match status" value="1"/>
</dbReference>
<reference evidence="8 9" key="1">
    <citation type="submission" date="2016-08" db="EMBL/GenBank/DDBJ databases">
        <title>Genomes of anaerobic fungi encode conserved fungal cellulosomes for biomass hydrolysis.</title>
        <authorList>
            <consortium name="DOE Joint Genome Institute"/>
            <person name="Haitjema C.H."/>
            <person name="Gilmore S.P."/>
            <person name="Henske J.K."/>
            <person name="Solomon K.V."/>
            <person name="De Groot R."/>
            <person name="Kuo A."/>
            <person name="Mondo S.J."/>
            <person name="Salamov A.A."/>
            <person name="Labutti K."/>
            <person name="Zhao Z."/>
            <person name="Chiniquy J."/>
            <person name="Barry K."/>
            <person name="Brewer H.M."/>
            <person name="Purvine S.O."/>
            <person name="Wright A.T."/>
            <person name="Boxma B."/>
            <person name="Van Alen T."/>
            <person name="Hackstein J.H."/>
            <person name="Baker S.E."/>
            <person name="Grigoriev I.V."/>
            <person name="O'Malley M.A."/>
        </authorList>
    </citation>
    <scope>NUCLEOTIDE SEQUENCE [LARGE SCALE GENOMIC DNA]</scope>
    <source>
        <strain evidence="9">finn</strain>
    </source>
</reference>
<evidence type="ECO:0000313" key="8">
    <source>
        <dbReference type="EMBL" id="ORX55925.1"/>
    </source>
</evidence>
<protein>
    <recommendedName>
        <fullName evidence="5">DNA-binding protein RAP1</fullName>
    </recommendedName>
</protein>
<dbReference type="STRING" id="1754191.A0A1Y1VGR6"/>
<feature type="compositionally biased region" description="Basic and acidic residues" evidence="6">
    <location>
        <begin position="350"/>
        <end position="365"/>
    </location>
</feature>
<dbReference type="Proteomes" id="UP000193719">
    <property type="component" value="Unassembled WGS sequence"/>
</dbReference>
<feature type="region of interest" description="Disordered" evidence="6">
    <location>
        <begin position="654"/>
        <end position="761"/>
    </location>
</feature>
<dbReference type="Pfam" id="PF08914">
    <property type="entry name" value="Myb_Rap1"/>
    <property type="match status" value="1"/>
</dbReference>
<comment type="subcellular location">
    <subcellularLocation>
        <location evidence="5">Nucleus</location>
    </subcellularLocation>
    <subcellularLocation>
        <location evidence="5">Chromosome</location>
        <location evidence="5">Telomere</location>
    </subcellularLocation>
</comment>
<evidence type="ECO:0000256" key="5">
    <source>
        <dbReference type="RuleBase" id="RU367107"/>
    </source>
</evidence>
<dbReference type="OrthoDB" id="2115865at2759"/>
<dbReference type="GO" id="GO:0042162">
    <property type="term" value="F:telomeric DNA binding"/>
    <property type="evidence" value="ECO:0007669"/>
    <property type="project" value="TreeGrafter"/>
</dbReference>
<feature type="region of interest" description="Disordered" evidence="6">
    <location>
        <begin position="260"/>
        <end position="280"/>
    </location>
</feature>
<keyword evidence="9" id="KW-1185">Reference proteome</keyword>
<dbReference type="PANTHER" id="PTHR16466">
    <property type="entry name" value="TELOMERE REPEAT-BINDING FACTOR 2-INTERACTING PROTEIN 1"/>
    <property type="match status" value="1"/>
</dbReference>
<evidence type="ECO:0000313" key="9">
    <source>
        <dbReference type="Proteomes" id="UP000193719"/>
    </source>
</evidence>
<feature type="compositionally biased region" description="Low complexity" evidence="6">
    <location>
        <begin position="656"/>
        <end position="691"/>
    </location>
</feature>
<sequence length="789" mass="91864">MINISKLFIKNGKPIKFKISNDIKSPRRSQFEQRIMQCGGEVTDSDDNADMKLYDPEKHTSSPNSYSLKFVIDSFFWEKMQDKKKYEIKCSDNKSQPASSSKSIDTILNSIKYVKGSKSAQRIPYTKKDDEILISYVNNSNLPTSGKTLYKNMEREYPQHTWQSWRNRWMRILEPRIKNRKEAIHIKNGNNNDDDKLKKIYETTREINNNNNESDNQDVNLSFEKRKKRVLSAFSHFSDDDFYNENDRKKRKVNSILNELSNDSNTDFDDDNEIENNSHKTTNKIKEKLINTNNNDKNNKSDFIDSINSKEKYTVDENNDSKKILDHVKYNTQSNNKSNDIRESNILSNEKNKDRNNNEKSKESNNIHNIINKNHNKNDKNNCEDSNFINFGYNKILEEDINDDIENSDTNSFPLCSQDMNVYNNLPTHKLNENNKNNNSNNETFYIPLTEISFKINKPTAMFQSNQDIKNAAHDKKEKNDHSFGINNKIEKDFDDFNFENLASQPITNNYEILEKHGDNYTNITNENNTNGSDYNNNENKITGHEHSLSIIPNIIKKAKLKNKTENIFENNDNSKSHFNDLSDLIENSIVFSDDDDDDGTIFHPKIIGNKNQYNVSKIFGEDQKNNINKYEKNESIINKNLKENSELEKNNTFHNSLNENNLSKNSSVSLNDKSKNKGNNDSSDSIINNKQKGMDSNEKQMKDISINDINKNKILNENSKSKQENNINIKSKEDNDNKENNINENQYNQENDSTKSFDSNYSFENNSFPFIDNNLFLSQPSNIQDELF</sequence>
<comment type="function">
    <text evidence="5">Involved in the regulation of telomere length, clustering and has a specific role in telomere position effect (TPE).</text>
</comment>
<dbReference type="Gene3D" id="1.10.10.60">
    <property type="entry name" value="Homeodomain-like"/>
    <property type="match status" value="1"/>
</dbReference>
<comment type="similarity">
    <text evidence="1 5">Belongs to the RAP1 family.</text>
</comment>
<gene>
    <name evidence="8" type="ORF">BCR36DRAFT_409968</name>
</gene>
<dbReference type="GO" id="GO:0031848">
    <property type="term" value="P:protection from non-homologous end joining at telomere"/>
    <property type="evidence" value="ECO:0007669"/>
    <property type="project" value="TreeGrafter"/>
</dbReference>
<organism evidence="8 9">
    <name type="scientific">Piromyces finnis</name>
    <dbReference type="NCBI Taxonomy" id="1754191"/>
    <lineage>
        <taxon>Eukaryota</taxon>
        <taxon>Fungi</taxon>
        <taxon>Fungi incertae sedis</taxon>
        <taxon>Chytridiomycota</taxon>
        <taxon>Chytridiomycota incertae sedis</taxon>
        <taxon>Neocallimastigomycetes</taxon>
        <taxon>Neocallimastigales</taxon>
        <taxon>Neocallimastigaceae</taxon>
        <taxon>Piromyces</taxon>
    </lineage>
</organism>
<dbReference type="EMBL" id="MCFH01000008">
    <property type="protein sequence ID" value="ORX55925.1"/>
    <property type="molecule type" value="Genomic_DNA"/>
</dbReference>
<feature type="region of interest" description="Disordered" evidence="6">
    <location>
        <begin position="329"/>
        <end position="380"/>
    </location>
</feature>
<dbReference type="SUPFAM" id="SSF46689">
    <property type="entry name" value="Homeodomain-like"/>
    <property type="match status" value="1"/>
</dbReference>
<proteinExistence type="inferred from homology"/>